<feature type="transmembrane region" description="Helical" evidence="5">
    <location>
        <begin position="12"/>
        <end position="33"/>
    </location>
</feature>
<sequence>MPTTSLGVGIPTLIGSIVSFLSCTVFAIIYIVFPPKRHYRQILICNLLLADWINSLNNTISGIAVISDWKHRNSLDPGPACTANAWVGQFSVQAIDFNFLVISLSVLMTARKNNVTPEQSCWKLLLVCFVPWIMPIITSNIGLALGAYGPATGNWCWITSEHFGDRYALTHGWRIGIFVITIIIYTWVYIHLRRIYGRLARDSHTSQTTSVDPHARSTVQVIEEIELSSTSQHDDERLLRSNSAGTALKEDVESVNEPYIRPTRELRNMLLLNGYPILYILLWIPGIANRIVEAFGPSPLWLQGLQSTTQWMGFADMITYAFNEQLVRRIRMRWREREGVVECGS</sequence>
<feature type="transmembrane region" description="Helical" evidence="5">
    <location>
        <begin position="86"/>
        <end position="110"/>
    </location>
</feature>
<name>A0AAN7TEQ1_9PEZI</name>
<dbReference type="GO" id="GO:0005886">
    <property type="term" value="C:plasma membrane"/>
    <property type="evidence" value="ECO:0007669"/>
    <property type="project" value="TreeGrafter"/>
</dbReference>
<feature type="domain" description="Glucose receptor Git3-like N-terminal" evidence="6">
    <location>
        <begin position="12"/>
        <end position="196"/>
    </location>
</feature>
<protein>
    <recommendedName>
        <fullName evidence="6">Glucose receptor Git3-like N-terminal domain-containing protein</fullName>
    </recommendedName>
</protein>
<dbReference type="InterPro" id="IPR023041">
    <property type="entry name" value="Glucose_rcpt_Git3-like_N"/>
</dbReference>
<keyword evidence="4 5" id="KW-0472">Membrane</keyword>
<dbReference type="Pfam" id="PF11710">
    <property type="entry name" value="Git3"/>
    <property type="match status" value="1"/>
</dbReference>
<dbReference type="PANTHER" id="PTHR23112">
    <property type="entry name" value="G PROTEIN-COUPLED RECEPTOR 157-RELATED"/>
    <property type="match status" value="1"/>
</dbReference>
<dbReference type="SUPFAM" id="SSF81321">
    <property type="entry name" value="Family A G protein-coupled receptor-like"/>
    <property type="match status" value="1"/>
</dbReference>
<evidence type="ECO:0000259" key="6">
    <source>
        <dbReference type="Pfam" id="PF11710"/>
    </source>
</evidence>
<keyword evidence="3 5" id="KW-1133">Transmembrane helix</keyword>
<gene>
    <name evidence="7" type="ORF">LTR62_004412</name>
</gene>
<evidence type="ECO:0000256" key="5">
    <source>
        <dbReference type="SAM" id="Phobius"/>
    </source>
</evidence>
<comment type="subcellular location">
    <subcellularLocation>
        <location evidence="1">Membrane</location>
        <topology evidence="1">Multi-pass membrane protein</topology>
    </subcellularLocation>
</comment>
<feature type="transmembrane region" description="Helical" evidence="5">
    <location>
        <begin position="270"/>
        <end position="288"/>
    </location>
</feature>
<organism evidence="7 8">
    <name type="scientific">Meristemomyces frigidus</name>
    <dbReference type="NCBI Taxonomy" id="1508187"/>
    <lineage>
        <taxon>Eukaryota</taxon>
        <taxon>Fungi</taxon>
        <taxon>Dikarya</taxon>
        <taxon>Ascomycota</taxon>
        <taxon>Pezizomycotina</taxon>
        <taxon>Dothideomycetes</taxon>
        <taxon>Dothideomycetidae</taxon>
        <taxon>Mycosphaerellales</taxon>
        <taxon>Teratosphaeriaceae</taxon>
        <taxon>Meristemomyces</taxon>
    </lineage>
</organism>
<evidence type="ECO:0000313" key="8">
    <source>
        <dbReference type="Proteomes" id="UP001310890"/>
    </source>
</evidence>
<evidence type="ECO:0000256" key="4">
    <source>
        <dbReference type="ARBA" id="ARBA00023136"/>
    </source>
</evidence>
<accession>A0AAN7TEQ1</accession>
<proteinExistence type="predicted"/>
<comment type="caution">
    <text evidence="7">The sequence shown here is derived from an EMBL/GenBank/DDBJ whole genome shotgun (WGS) entry which is preliminary data.</text>
</comment>
<evidence type="ECO:0000256" key="3">
    <source>
        <dbReference type="ARBA" id="ARBA00022989"/>
    </source>
</evidence>
<evidence type="ECO:0000256" key="2">
    <source>
        <dbReference type="ARBA" id="ARBA00022692"/>
    </source>
</evidence>
<reference evidence="7" key="1">
    <citation type="submission" date="2023-08" db="EMBL/GenBank/DDBJ databases">
        <title>Black Yeasts Isolated from many extreme environments.</title>
        <authorList>
            <person name="Coleine C."/>
            <person name="Stajich J.E."/>
            <person name="Selbmann L."/>
        </authorList>
    </citation>
    <scope>NUCLEOTIDE SEQUENCE</scope>
    <source>
        <strain evidence="7">CCFEE 5401</strain>
    </source>
</reference>
<feature type="transmembrane region" description="Helical" evidence="5">
    <location>
        <begin position="122"/>
        <end position="151"/>
    </location>
</feature>
<feature type="transmembrane region" description="Helical" evidence="5">
    <location>
        <begin position="45"/>
        <end position="66"/>
    </location>
</feature>
<dbReference type="AlphaFoldDB" id="A0AAN7TEQ1"/>
<keyword evidence="2 5" id="KW-0812">Transmembrane</keyword>
<dbReference type="GO" id="GO:0004930">
    <property type="term" value="F:G protein-coupled receptor activity"/>
    <property type="evidence" value="ECO:0007669"/>
    <property type="project" value="TreeGrafter"/>
</dbReference>
<dbReference type="EMBL" id="JAVRRL010000032">
    <property type="protein sequence ID" value="KAK5112251.1"/>
    <property type="molecule type" value="Genomic_DNA"/>
</dbReference>
<feature type="transmembrane region" description="Helical" evidence="5">
    <location>
        <begin position="171"/>
        <end position="192"/>
    </location>
</feature>
<dbReference type="Gene3D" id="1.20.1070.10">
    <property type="entry name" value="Rhodopsin 7-helix transmembrane proteins"/>
    <property type="match status" value="1"/>
</dbReference>
<dbReference type="PANTHER" id="PTHR23112:SF0">
    <property type="entry name" value="TRANSMEMBRANE PROTEIN 116"/>
    <property type="match status" value="1"/>
</dbReference>
<dbReference type="GO" id="GO:0007189">
    <property type="term" value="P:adenylate cyclase-activating G protein-coupled receptor signaling pathway"/>
    <property type="evidence" value="ECO:0007669"/>
    <property type="project" value="TreeGrafter"/>
</dbReference>
<dbReference type="Proteomes" id="UP001310890">
    <property type="component" value="Unassembled WGS sequence"/>
</dbReference>
<evidence type="ECO:0000313" key="7">
    <source>
        <dbReference type="EMBL" id="KAK5112251.1"/>
    </source>
</evidence>
<evidence type="ECO:0000256" key="1">
    <source>
        <dbReference type="ARBA" id="ARBA00004141"/>
    </source>
</evidence>